<name>A0ABR1JI84_9AGAR</name>
<protein>
    <submittedName>
        <fullName evidence="3">Uncharacterized protein</fullName>
    </submittedName>
</protein>
<evidence type="ECO:0000256" key="2">
    <source>
        <dbReference type="SAM" id="MobiDB-lite"/>
    </source>
</evidence>
<feature type="coiled-coil region" evidence="1">
    <location>
        <begin position="37"/>
        <end position="64"/>
    </location>
</feature>
<feature type="compositionally biased region" description="Polar residues" evidence="2">
    <location>
        <begin position="1"/>
        <end position="16"/>
    </location>
</feature>
<accession>A0ABR1JI84</accession>
<comment type="caution">
    <text evidence="3">The sequence shown here is derived from an EMBL/GenBank/DDBJ whole genome shotgun (WGS) entry which is preliminary data.</text>
</comment>
<evidence type="ECO:0000313" key="3">
    <source>
        <dbReference type="EMBL" id="KAK7461717.1"/>
    </source>
</evidence>
<reference evidence="3 4" key="1">
    <citation type="submission" date="2024-01" db="EMBL/GenBank/DDBJ databases">
        <title>A draft genome for the cacao thread blight pathogen Marasmiellus scandens.</title>
        <authorList>
            <person name="Baruah I.K."/>
            <person name="Leung J."/>
            <person name="Bukari Y."/>
            <person name="Amoako-Attah I."/>
            <person name="Meinhardt L.W."/>
            <person name="Bailey B.A."/>
            <person name="Cohen S.P."/>
        </authorList>
    </citation>
    <scope>NUCLEOTIDE SEQUENCE [LARGE SCALE GENOMIC DNA]</scope>
    <source>
        <strain evidence="3 4">GH-19</strain>
    </source>
</reference>
<dbReference type="EMBL" id="JBANRG010000012">
    <property type="protein sequence ID" value="KAK7461717.1"/>
    <property type="molecule type" value="Genomic_DNA"/>
</dbReference>
<dbReference type="Proteomes" id="UP001498398">
    <property type="component" value="Unassembled WGS sequence"/>
</dbReference>
<feature type="region of interest" description="Disordered" evidence="2">
    <location>
        <begin position="1"/>
        <end position="20"/>
    </location>
</feature>
<keyword evidence="1" id="KW-0175">Coiled coil</keyword>
<organism evidence="3 4">
    <name type="scientific">Marasmiellus scandens</name>
    <dbReference type="NCBI Taxonomy" id="2682957"/>
    <lineage>
        <taxon>Eukaryota</taxon>
        <taxon>Fungi</taxon>
        <taxon>Dikarya</taxon>
        <taxon>Basidiomycota</taxon>
        <taxon>Agaricomycotina</taxon>
        <taxon>Agaricomycetes</taxon>
        <taxon>Agaricomycetidae</taxon>
        <taxon>Agaricales</taxon>
        <taxon>Marasmiineae</taxon>
        <taxon>Omphalotaceae</taxon>
        <taxon>Marasmiellus</taxon>
    </lineage>
</organism>
<keyword evidence="4" id="KW-1185">Reference proteome</keyword>
<sequence>MSSTLALDQGPKQNNGVPEMRSFKEIEKAFASNHEYISFLEENNADLESQLTTLHAQYHELHDKYLEKVRELTVEREGKIAWRTHLDTLMKRMVEEGQKFLENIVYDAGQVEVMMEKDNPNQPLRRYYIGGEGKRIYYSDYGDEDSD</sequence>
<gene>
    <name evidence="3" type="ORF">VKT23_008143</name>
</gene>
<proteinExistence type="predicted"/>
<evidence type="ECO:0000256" key="1">
    <source>
        <dbReference type="SAM" id="Coils"/>
    </source>
</evidence>
<evidence type="ECO:0000313" key="4">
    <source>
        <dbReference type="Proteomes" id="UP001498398"/>
    </source>
</evidence>